<evidence type="ECO:0000256" key="2">
    <source>
        <dbReference type="ARBA" id="ARBA00022737"/>
    </source>
</evidence>
<evidence type="ECO:0000256" key="3">
    <source>
        <dbReference type="ARBA" id="ARBA00022741"/>
    </source>
</evidence>
<organism evidence="6 7">
    <name type="scientific">Favolaschia claudopus</name>
    <dbReference type="NCBI Taxonomy" id="2862362"/>
    <lineage>
        <taxon>Eukaryota</taxon>
        <taxon>Fungi</taxon>
        <taxon>Dikarya</taxon>
        <taxon>Basidiomycota</taxon>
        <taxon>Agaricomycotina</taxon>
        <taxon>Agaricomycetes</taxon>
        <taxon>Agaricomycetidae</taxon>
        <taxon>Agaricales</taxon>
        <taxon>Marasmiineae</taxon>
        <taxon>Mycenaceae</taxon>
        <taxon>Favolaschia</taxon>
    </lineage>
</organism>
<dbReference type="GO" id="GO:0016887">
    <property type="term" value="F:ATP hydrolysis activity"/>
    <property type="evidence" value="ECO:0007669"/>
    <property type="project" value="InterPro"/>
</dbReference>
<evidence type="ECO:0000313" key="6">
    <source>
        <dbReference type="EMBL" id="KAK7025078.1"/>
    </source>
</evidence>
<dbReference type="PANTHER" id="PTHR24223">
    <property type="entry name" value="ATP-BINDING CASSETTE SUB-FAMILY C"/>
    <property type="match status" value="1"/>
</dbReference>
<keyword evidence="7" id="KW-1185">Reference proteome</keyword>
<dbReference type="GO" id="GO:0042626">
    <property type="term" value="F:ATPase-coupled transmembrane transporter activity"/>
    <property type="evidence" value="ECO:0007669"/>
    <property type="project" value="TreeGrafter"/>
</dbReference>
<dbReference type="PANTHER" id="PTHR24223:SF443">
    <property type="entry name" value="MULTIDRUG-RESISTANCE LIKE PROTEIN 1, ISOFORM I"/>
    <property type="match status" value="1"/>
</dbReference>
<evidence type="ECO:0000313" key="7">
    <source>
        <dbReference type="Proteomes" id="UP001362999"/>
    </source>
</evidence>
<dbReference type="Gene3D" id="3.40.50.300">
    <property type="entry name" value="P-loop containing nucleotide triphosphate hydrolases"/>
    <property type="match status" value="1"/>
</dbReference>
<dbReference type="GO" id="GO:0005524">
    <property type="term" value="F:ATP binding"/>
    <property type="evidence" value="ECO:0007669"/>
    <property type="project" value="UniProtKB-KW"/>
</dbReference>
<evidence type="ECO:0000256" key="1">
    <source>
        <dbReference type="ARBA" id="ARBA00004127"/>
    </source>
</evidence>
<keyword evidence="6" id="KW-0378">Hydrolase</keyword>
<protein>
    <submittedName>
        <fullName evidence="6">P-loop containing nucleoside triphosphate hydrolase protein</fullName>
    </submittedName>
</protein>
<dbReference type="GO" id="GO:0000329">
    <property type="term" value="C:fungal-type vacuole membrane"/>
    <property type="evidence" value="ECO:0007669"/>
    <property type="project" value="UniProtKB-ARBA"/>
</dbReference>
<dbReference type="InterPro" id="IPR050173">
    <property type="entry name" value="ABC_transporter_C-like"/>
</dbReference>
<keyword evidence="4" id="KW-0067">ATP-binding</keyword>
<accession>A0AAW0BFL1</accession>
<dbReference type="GO" id="GO:0012505">
    <property type="term" value="C:endomembrane system"/>
    <property type="evidence" value="ECO:0007669"/>
    <property type="project" value="UniProtKB-SubCell"/>
</dbReference>
<comment type="caution">
    <text evidence="6">The sequence shown here is derived from an EMBL/GenBank/DDBJ whole genome shotgun (WGS) entry which is preliminary data.</text>
</comment>
<keyword evidence="2" id="KW-0677">Repeat</keyword>
<name>A0AAW0BFL1_9AGAR</name>
<keyword evidence="3" id="KW-0547">Nucleotide-binding</keyword>
<dbReference type="AlphaFoldDB" id="A0AAW0BFL1"/>
<feature type="domain" description="ABC transporter" evidence="5">
    <location>
        <begin position="24"/>
        <end position="60"/>
    </location>
</feature>
<proteinExistence type="predicted"/>
<dbReference type="Pfam" id="PF00005">
    <property type="entry name" value="ABC_tran"/>
    <property type="match status" value="1"/>
</dbReference>
<sequence length="129" mass="14258">MSIVPQIPQIFEGTLRQNLDPMGKHDDVDIWVTSLSAGQKQPLSLARAMLRRSKILVLDEGVPYEIIQGPAFEDTTIITIAHRLNTIIGCSRILVMHEGQVAEFDNPQNLLGNSNSLFFGLAKEAGLVY</sequence>
<dbReference type="SUPFAM" id="SSF52540">
    <property type="entry name" value="P-loop containing nucleoside triphosphate hydrolases"/>
    <property type="match status" value="1"/>
</dbReference>
<gene>
    <name evidence="6" type="ORF">R3P38DRAFT_3316664</name>
</gene>
<dbReference type="InterPro" id="IPR003439">
    <property type="entry name" value="ABC_transporter-like_ATP-bd"/>
</dbReference>
<dbReference type="Proteomes" id="UP001362999">
    <property type="component" value="Unassembled WGS sequence"/>
</dbReference>
<dbReference type="InterPro" id="IPR027417">
    <property type="entry name" value="P-loop_NTPase"/>
</dbReference>
<dbReference type="EMBL" id="JAWWNJ010000034">
    <property type="protein sequence ID" value="KAK7025078.1"/>
    <property type="molecule type" value="Genomic_DNA"/>
</dbReference>
<comment type="subcellular location">
    <subcellularLocation>
        <location evidence="1">Endomembrane system</location>
        <topology evidence="1">Multi-pass membrane protein</topology>
    </subcellularLocation>
</comment>
<reference evidence="6 7" key="1">
    <citation type="journal article" date="2024" name="J Genomics">
        <title>Draft genome sequencing and assembly of Favolaschia claudopus CIRM-BRFM 2984 isolated from oak limbs.</title>
        <authorList>
            <person name="Navarro D."/>
            <person name="Drula E."/>
            <person name="Chaduli D."/>
            <person name="Cazenave R."/>
            <person name="Ahrendt S."/>
            <person name="Wang J."/>
            <person name="Lipzen A."/>
            <person name="Daum C."/>
            <person name="Barry K."/>
            <person name="Grigoriev I.V."/>
            <person name="Favel A."/>
            <person name="Rosso M.N."/>
            <person name="Martin F."/>
        </authorList>
    </citation>
    <scope>NUCLEOTIDE SEQUENCE [LARGE SCALE GENOMIC DNA]</scope>
    <source>
        <strain evidence="6 7">CIRM-BRFM 2984</strain>
    </source>
</reference>
<evidence type="ECO:0000259" key="5">
    <source>
        <dbReference type="Pfam" id="PF00005"/>
    </source>
</evidence>
<evidence type="ECO:0000256" key="4">
    <source>
        <dbReference type="ARBA" id="ARBA00022840"/>
    </source>
</evidence>